<accession>A0AAW4QWS4</accession>
<gene>
    <name evidence="1" type="ORF">H7U08_18100</name>
</gene>
<comment type="caution">
    <text evidence="1">The sequence shown here is derived from an EMBL/GenBank/DDBJ whole genome shotgun (WGS) entry which is preliminary data.</text>
</comment>
<name>A0AAW4QWS4_BACCE</name>
<evidence type="ECO:0000313" key="1">
    <source>
        <dbReference type="EMBL" id="MBY0038441.1"/>
    </source>
</evidence>
<evidence type="ECO:0000313" key="2">
    <source>
        <dbReference type="Proteomes" id="UP001197806"/>
    </source>
</evidence>
<proteinExistence type="predicted"/>
<organism evidence="1 2">
    <name type="scientific">Bacillus cereus</name>
    <dbReference type="NCBI Taxonomy" id="1396"/>
    <lineage>
        <taxon>Bacteria</taxon>
        <taxon>Bacillati</taxon>
        <taxon>Bacillota</taxon>
        <taxon>Bacilli</taxon>
        <taxon>Bacillales</taxon>
        <taxon>Bacillaceae</taxon>
        <taxon>Bacillus</taxon>
        <taxon>Bacillus cereus group</taxon>
    </lineage>
</organism>
<dbReference type="Proteomes" id="UP001197806">
    <property type="component" value="Unassembled WGS sequence"/>
</dbReference>
<protein>
    <submittedName>
        <fullName evidence="1">Uncharacterized protein</fullName>
    </submittedName>
</protein>
<dbReference type="RefSeq" id="WP_153600825.1">
    <property type="nucleotide sequence ID" value="NZ_CP063976.1"/>
</dbReference>
<dbReference type="AlphaFoldDB" id="A0AAW4QWS4"/>
<dbReference type="EMBL" id="JACLPZ010000021">
    <property type="protein sequence ID" value="MBY0038441.1"/>
    <property type="molecule type" value="Genomic_DNA"/>
</dbReference>
<sequence>MKILRLQRFSATNLISSVCKERSVQVYNSKHVGLRQPTFISHLFAGAISPSHKLRRESSVVKR</sequence>
<reference evidence="1" key="1">
    <citation type="submission" date="2020-08" db="EMBL/GenBank/DDBJ databases">
        <title>Fungal Genomes of the International Space Station.</title>
        <authorList>
            <person name="Seuylemezian A."/>
            <person name="Singh N.K."/>
            <person name="Wood J."/>
            <person name="Venkateswaran K."/>
        </authorList>
    </citation>
    <scope>NUCLEOTIDE SEQUENCE</scope>
    <source>
        <strain evidence="1">I2-B2</strain>
    </source>
</reference>